<comment type="caution">
    <text evidence="2">The sequence shown here is derived from an EMBL/GenBank/DDBJ whole genome shotgun (WGS) entry which is preliminary data.</text>
</comment>
<accession>A0A2N2E9V5</accession>
<evidence type="ECO:0000313" key="3">
    <source>
        <dbReference type="Proteomes" id="UP000233517"/>
    </source>
</evidence>
<gene>
    <name evidence="2" type="ORF">CVU82_02780</name>
</gene>
<sequence>MDQNLSMALCVFLIFVLAVIVYKIGKNIKLPIWAKWKSTTLWRISFFDKNTWLKAIVIKLAQGLVVIFLLVILAIKFAFATASRIIFPKKLTL</sequence>
<keyword evidence="1" id="KW-0812">Transmembrane</keyword>
<organism evidence="2 3">
    <name type="scientific">Candidatus Falkowbacteria bacterium HGW-Falkowbacteria-1</name>
    <dbReference type="NCBI Taxonomy" id="2013768"/>
    <lineage>
        <taxon>Bacteria</taxon>
        <taxon>Candidatus Falkowiibacteriota</taxon>
    </lineage>
</organism>
<feature type="transmembrane region" description="Helical" evidence="1">
    <location>
        <begin position="6"/>
        <end position="25"/>
    </location>
</feature>
<protein>
    <submittedName>
        <fullName evidence="2">Uncharacterized protein</fullName>
    </submittedName>
</protein>
<dbReference type="Proteomes" id="UP000233517">
    <property type="component" value="Unassembled WGS sequence"/>
</dbReference>
<reference evidence="2 3" key="1">
    <citation type="journal article" date="2017" name="ISME J.">
        <title>Potential for microbial H2 and metal transformations associated with novel bacteria and archaea in deep terrestrial subsurface sediments.</title>
        <authorList>
            <person name="Hernsdorf A.W."/>
            <person name="Amano Y."/>
            <person name="Miyakawa K."/>
            <person name="Ise K."/>
            <person name="Suzuki Y."/>
            <person name="Anantharaman K."/>
            <person name="Probst A."/>
            <person name="Burstein D."/>
            <person name="Thomas B.C."/>
            <person name="Banfield J.F."/>
        </authorList>
    </citation>
    <scope>NUCLEOTIDE SEQUENCE [LARGE SCALE GENOMIC DNA]</scope>
    <source>
        <strain evidence="2">HGW-Falkowbacteria-1</strain>
    </source>
</reference>
<name>A0A2N2E9V5_9BACT</name>
<proteinExistence type="predicted"/>
<feature type="transmembrane region" description="Helical" evidence="1">
    <location>
        <begin position="64"/>
        <end position="87"/>
    </location>
</feature>
<dbReference type="AlphaFoldDB" id="A0A2N2E9V5"/>
<evidence type="ECO:0000256" key="1">
    <source>
        <dbReference type="SAM" id="Phobius"/>
    </source>
</evidence>
<keyword evidence="1" id="KW-1133">Transmembrane helix</keyword>
<evidence type="ECO:0000313" key="2">
    <source>
        <dbReference type="EMBL" id="PKM91497.1"/>
    </source>
</evidence>
<keyword evidence="1" id="KW-0472">Membrane</keyword>
<dbReference type="EMBL" id="PHAI01000002">
    <property type="protein sequence ID" value="PKM91497.1"/>
    <property type="molecule type" value="Genomic_DNA"/>
</dbReference>